<dbReference type="InterPro" id="IPR047589">
    <property type="entry name" value="DUF11_rpt"/>
</dbReference>
<dbReference type="Pfam" id="PF13585">
    <property type="entry name" value="CHU_C"/>
    <property type="match status" value="1"/>
</dbReference>
<dbReference type="Pfam" id="PF17963">
    <property type="entry name" value="Big_9"/>
    <property type="match status" value="4"/>
</dbReference>
<dbReference type="InterPro" id="IPR045474">
    <property type="entry name" value="GEVED"/>
</dbReference>
<accession>A0ABP9FUJ8</accession>
<evidence type="ECO:0000313" key="7">
    <source>
        <dbReference type="Proteomes" id="UP001501436"/>
    </source>
</evidence>
<evidence type="ECO:0008006" key="8">
    <source>
        <dbReference type="Google" id="ProtNLM"/>
    </source>
</evidence>
<feature type="domain" description="Surface adhesin CshA non-repetitive" evidence="2">
    <location>
        <begin position="39"/>
        <end position="259"/>
    </location>
</feature>
<sequence>MRKLYLFKIFVLLLAIFFYSDKARAQYAIGGEAGTSLVNSVYWLTWDKTLTGSTLITSPSGSSAQNITNGNYVWQFSPTVQIRATISDLVTSGNQPMQAYTPGSYASDGLDLLYSGNNRPKPDSRGVEASAVVTPYGGTATFDIDIKVFILINGVWTDVAYPGMIIGDAESIDAGGEFITANTPNPIAWQLLNKRTQNNAADDEYKMQLSNSGRSFRLFANLPPGNFGVQAVMFARGARNLNNVSMKGSGLTAMAIGFVLPFDLGDDPLGYGNTGHYMENFQITDYFNGDGTFAVVNYPTTPLIASASVYIGENNVDADGEPEGTVDADGDNNTGNDDENTINPANLPVVKVNQAGNIVFNVPVTNTKNVPAALRIWLDFDGNGLFEADELVSATIPPNTTNQNYTLTFPNAQFASKIKVGILYSRIRITTTNLIDNPSTVVDERSTSFAADGETEDYRLKDITGITISGTVFNDGNGGSNGSISGTPLQQVSGSPLYAYLVDASTNKVVQKVAVSSTGTYSIANNNNGTYTVAISTNDVDTGAILAAVAPNLPVNWKPSGEAYGTNNVAGNGIETGTPNLQISVSTPGTSLDIAGVNFALNQIPVAAADSAITTAGVAVTLNTPANDTDADGTINPAQVFLVDPIDNTQKRTVTVAGQGTYVTNTTTGRVTFTPVASFAGKAIPLSYTIRDNYGSESLPSLISVIVKPTGRNDADTTAIGTPVTTIVKANDGTDATATTVTATNGARGTTTVDAQGRVVYTPDAGYAGTDIYTYILTTADGIASDPITVTIYITPNGVNDEAITNINTPVITNVKANDGAAAAGATVTPTAGAHGTTTVDAQGNVIYTPANGYVGRDVYTYTLTRDGIVSAPITVDVTVRPVPVNDTDITPVNTSVTTTVKANDGPSGVGTTVTSTNGQNGFTTVNAQGQVVYTPISGYTGVDTYTYTLTTPDGVVSDPVTVTITIYSASVNLTKRANNTGSKAGDVINYSLIVTNTGQTPLTNLVVTDVGADAGSISPASIPTLAAGASRTVTARHTLTQVDINNRSFSNQASVSGTDQTGRPVSDTRSDDPTTPAADDPTVVTITPVGAISLEKTGVFTANYITYTFTITNTGDATLTNVTLTDTNLGLTNTVVNIPAGGLIPGGTATLTFRYTLTQADKEAGKVTNNASVSSTDPVGNIVNDNATVDVPVDPAPIAVNDNASTQRNTPVIIDVDRNDLPGNSSFDQQSIEILTQPKNGTVQVGADGTVTYTPNDGYTGTDSFTYRIKDLYGYYTNPATVNLTINANAPFKIPTLFTPNGDGINDVFEIRGLEQYSQNKLSIINRWGNEVYKATNYQNNWAGTGLNEGTYYYILQVQDSMGKWNVYKGYITLMRSLKK</sequence>
<dbReference type="Gene3D" id="2.60.40.3440">
    <property type="match status" value="3"/>
</dbReference>
<dbReference type="Pfam" id="PF18651">
    <property type="entry name" value="CshA_NR2"/>
    <property type="match status" value="1"/>
</dbReference>
<dbReference type="Pfam" id="PF19076">
    <property type="entry name" value="CshA_repeat"/>
    <property type="match status" value="1"/>
</dbReference>
<dbReference type="Pfam" id="PF20009">
    <property type="entry name" value="GEVED"/>
    <property type="match status" value="1"/>
</dbReference>
<evidence type="ECO:0000259" key="3">
    <source>
        <dbReference type="Pfam" id="PF19076"/>
    </source>
</evidence>
<dbReference type="InterPro" id="IPR026395">
    <property type="entry name" value="CshA_fibril"/>
</dbReference>
<dbReference type="NCBIfam" id="TIGR01451">
    <property type="entry name" value="B_ant_repeat"/>
    <property type="match status" value="1"/>
</dbReference>
<dbReference type="NCBIfam" id="TIGR04131">
    <property type="entry name" value="Bac_Flav_CTERM"/>
    <property type="match status" value="1"/>
</dbReference>
<evidence type="ECO:0000259" key="5">
    <source>
        <dbReference type="Pfam" id="PF24346"/>
    </source>
</evidence>
<dbReference type="Pfam" id="PF24346">
    <property type="entry name" value="DUF7507"/>
    <property type="match status" value="2"/>
</dbReference>
<proteinExistence type="predicted"/>
<feature type="domain" description="CshA" evidence="3">
    <location>
        <begin position="605"/>
        <end position="697"/>
    </location>
</feature>
<dbReference type="Proteomes" id="UP001501436">
    <property type="component" value="Unassembled WGS sequence"/>
</dbReference>
<dbReference type="EMBL" id="BAABJI010000002">
    <property type="protein sequence ID" value="GAA4914128.1"/>
    <property type="molecule type" value="Genomic_DNA"/>
</dbReference>
<reference evidence="7" key="1">
    <citation type="journal article" date="2019" name="Int. J. Syst. Evol. Microbiol.">
        <title>The Global Catalogue of Microorganisms (GCM) 10K type strain sequencing project: providing services to taxonomists for standard genome sequencing and annotation.</title>
        <authorList>
            <consortium name="The Broad Institute Genomics Platform"/>
            <consortium name="The Broad Institute Genome Sequencing Center for Infectious Disease"/>
            <person name="Wu L."/>
            <person name="Ma J."/>
        </authorList>
    </citation>
    <scope>NUCLEOTIDE SEQUENCE [LARGE SCALE GENOMIC DNA]</scope>
    <source>
        <strain evidence="7">JCM 18283</strain>
    </source>
</reference>
<feature type="region of interest" description="Disordered" evidence="1">
    <location>
        <begin position="319"/>
        <end position="339"/>
    </location>
</feature>
<dbReference type="NCBIfam" id="NF012211">
    <property type="entry name" value="tand_rpt_95"/>
    <property type="match status" value="2"/>
</dbReference>
<feature type="region of interest" description="Disordered" evidence="1">
    <location>
        <begin position="1047"/>
        <end position="1082"/>
    </location>
</feature>
<dbReference type="NCBIfam" id="TIGR04225">
    <property type="entry name" value="CshA_fibril_rpt"/>
    <property type="match status" value="1"/>
</dbReference>
<evidence type="ECO:0000259" key="4">
    <source>
        <dbReference type="Pfam" id="PF20009"/>
    </source>
</evidence>
<feature type="domain" description="DUF7507" evidence="5">
    <location>
        <begin position="970"/>
        <end position="1068"/>
    </location>
</feature>
<dbReference type="InterPro" id="IPR026341">
    <property type="entry name" value="T9SS_type_B"/>
</dbReference>
<dbReference type="InterPro" id="IPR055354">
    <property type="entry name" value="DUF7507"/>
</dbReference>
<evidence type="ECO:0000259" key="2">
    <source>
        <dbReference type="Pfam" id="PF18651"/>
    </source>
</evidence>
<dbReference type="Gene3D" id="2.60.40.2810">
    <property type="match status" value="1"/>
</dbReference>
<feature type="compositionally biased region" description="Polar residues" evidence="1">
    <location>
        <begin position="1047"/>
        <end position="1064"/>
    </location>
</feature>
<name>A0ABP9FUJ8_9SPHI</name>
<keyword evidence="7" id="KW-1185">Reference proteome</keyword>
<feature type="domain" description="DUF7507" evidence="5">
    <location>
        <begin position="1102"/>
        <end position="1186"/>
    </location>
</feature>
<comment type="caution">
    <text evidence="6">The sequence shown here is derived from an EMBL/GenBank/DDBJ whole genome shotgun (WGS) entry which is preliminary data.</text>
</comment>
<evidence type="ECO:0000256" key="1">
    <source>
        <dbReference type="SAM" id="MobiDB-lite"/>
    </source>
</evidence>
<dbReference type="InterPro" id="IPR040683">
    <property type="entry name" value="CshA_NR2"/>
</dbReference>
<evidence type="ECO:0000313" key="6">
    <source>
        <dbReference type="EMBL" id="GAA4914128.1"/>
    </source>
</evidence>
<gene>
    <name evidence="6" type="ORF">GCM10023313_16810</name>
</gene>
<feature type="domain" description="GEVED" evidence="4">
    <location>
        <begin position="374"/>
        <end position="460"/>
    </location>
</feature>
<dbReference type="RefSeq" id="WP_345330613.1">
    <property type="nucleotide sequence ID" value="NZ_BAABJI010000002.1"/>
</dbReference>
<protein>
    <recommendedName>
        <fullName evidence="8">Gliding motility-associated-like protein</fullName>
    </recommendedName>
</protein>
<organism evidence="6 7">
    <name type="scientific">Mucilaginibacter defluvii</name>
    <dbReference type="NCBI Taxonomy" id="1196019"/>
    <lineage>
        <taxon>Bacteria</taxon>
        <taxon>Pseudomonadati</taxon>
        <taxon>Bacteroidota</taxon>
        <taxon>Sphingobacteriia</taxon>
        <taxon>Sphingobacteriales</taxon>
        <taxon>Sphingobacteriaceae</taxon>
        <taxon>Mucilaginibacter</taxon>
    </lineage>
</organism>